<dbReference type="Proteomes" id="UP000192247">
    <property type="component" value="Unassembled WGS sequence"/>
</dbReference>
<sequence length="113" mass="12964">RLELREETHFYGSECSHGGIRAVQDHTLQSLSFQRRNCPTVIQRLEQLASTDLIKLMLKSSRMHISEAPPSTLMPCASSVGANIWQDRETMGTTNSQFKIMTHIRKRHVQRNT</sequence>
<organism evidence="1 2">
    <name type="scientific">Tropilaelaps mercedesae</name>
    <dbReference type="NCBI Taxonomy" id="418985"/>
    <lineage>
        <taxon>Eukaryota</taxon>
        <taxon>Metazoa</taxon>
        <taxon>Ecdysozoa</taxon>
        <taxon>Arthropoda</taxon>
        <taxon>Chelicerata</taxon>
        <taxon>Arachnida</taxon>
        <taxon>Acari</taxon>
        <taxon>Parasitiformes</taxon>
        <taxon>Mesostigmata</taxon>
        <taxon>Gamasina</taxon>
        <taxon>Dermanyssoidea</taxon>
        <taxon>Laelapidae</taxon>
        <taxon>Tropilaelaps</taxon>
    </lineage>
</organism>
<dbReference type="InParanoid" id="A0A1V9XNC8"/>
<name>A0A1V9XNC8_9ACAR</name>
<feature type="non-terminal residue" evidence="1">
    <location>
        <position position="1"/>
    </location>
</feature>
<dbReference type="EMBL" id="MNPL01007054">
    <property type="protein sequence ID" value="OQR74976.1"/>
    <property type="molecule type" value="Genomic_DNA"/>
</dbReference>
<gene>
    <name evidence="1" type="ORF">BIW11_08725</name>
</gene>
<accession>A0A1V9XNC8</accession>
<evidence type="ECO:0000313" key="1">
    <source>
        <dbReference type="EMBL" id="OQR74976.1"/>
    </source>
</evidence>
<proteinExistence type="predicted"/>
<evidence type="ECO:0000313" key="2">
    <source>
        <dbReference type="Proteomes" id="UP000192247"/>
    </source>
</evidence>
<keyword evidence="2" id="KW-1185">Reference proteome</keyword>
<reference evidence="1 2" key="1">
    <citation type="journal article" date="2017" name="Gigascience">
        <title>Draft genome of the honey bee ectoparasitic mite, Tropilaelaps mercedesae, is shaped by the parasitic life history.</title>
        <authorList>
            <person name="Dong X."/>
            <person name="Armstrong S.D."/>
            <person name="Xia D."/>
            <person name="Makepeace B.L."/>
            <person name="Darby A.C."/>
            <person name="Kadowaki T."/>
        </authorList>
    </citation>
    <scope>NUCLEOTIDE SEQUENCE [LARGE SCALE GENOMIC DNA]</scope>
    <source>
        <strain evidence="1">Wuxi-XJTLU</strain>
    </source>
</reference>
<comment type="caution">
    <text evidence="1">The sequence shown here is derived from an EMBL/GenBank/DDBJ whole genome shotgun (WGS) entry which is preliminary data.</text>
</comment>
<dbReference type="AlphaFoldDB" id="A0A1V9XNC8"/>
<protein>
    <submittedName>
        <fullName evidence="1">Uncharacterized protein</fullName>
    </submittedName>
</protein>